<evidence type="ECO:0000313" key="2">
    <source>
        <dbReference type="EMBL" id="AUN97899.1"/>
    </source>
</evidence>
<dbReference type="Proteomes" id="UP000235584">
    <property type="component" value="Chromosome"/>
</dbReference>
<proteinExistence type="predicted"/>
<feature type="domain" description="Hydrazine synthase alpha subunit middle" evidence="1">
    <location>
        <begin position="623"/>
        <end position="676"/>
    </location>
</feature>
<accession>A0A2K9NQV4</accession>
<evidence type="ECO:0000259" key="1">
    <source>
        <dbReference type="Pfam" id="PF18582"/>
    </source>
</evidence>
<dbReference type="AlphaFoldDB" id="A0A2K9NQV4"/>
<dbReference type="KEGG" id="bsto:C0V70_07215"/>
<protein>
    <recommendedName>
        <fullName evidence="1">Hydrazine synthase alpha subunit middle domain-containing protein</fullName>
    </recommendedName>
</protein>
<organism evidence="2 3">
    <name type="scientific">Bacteriovorax stolpii</name>
    <name type="common">Bdellovibrio stolpii</name>
    <dbReference type="NCBI Taxonomy" id="960"/>
    <lineage>
        <taxon>Bacteria</taxon>
        <taxon>Pseudomonadati</taxon>
        <taxon>Bdellovibrionota</taxon>
        <taxon>Bacteriovoracia</taxon>
        <taxon>Bacteriovoracales</taxon>
        <taxon>Bacteriovoracaceae</taxon>
        <taxon>Bacteriovorax</taxon>
    </lineage>
</organism>
<dbReference type="InterPro" id="IPR040698">
    <property type="entry name" value="HZS_alpha_mid"/>
</dbReference>
<dbReference type="Pfam" id="PF18582">
    <property type="entry name" value="HZS_alpha"/>
    <property type="match status" value="1"/>
</dbReference>
<reference evidence="2 3" key="1">
    <citation type="submission" date="2018-01" db="EMBL/GenBank/DDBJ databases">
        <title>Complete genome sequence of Bacteriovorax stolpii DSM12778.</title>
        <authorList>
            <person name="Tang B."/>
            <person name="Chang J."/>
        </authorList>
    </citation>
    <scope>NUCLEOTIDE SEQUENCE [LARGE SCALE GENOMIC DNA]</scope>
    <source>
        <strain evidence="2 3">DSM 12778</strain>
    </source>
</reference>
<gene>
    <name evidence="2" type="ORF">C0V70_07215</name>
</gene>
<name>A0A2K9NQV4_BACTC</name>
<sequence length="707" mass="79919">MKGHLNAFGNHGTSIVDSIPGGDLYIRYPNGNLKNLTAAAGFGIESGEIQAGAKAIAVRQPTVHWSGNKILFSMLIGGPKERFDRASERRWQIYEASGLNEDDKVIIKKIPYQSPNYNNLSPIYGATDDIIFVSDAPLYDMKHTYPQLDEYESTPSNTGIWKINLETKKLSMIEHAPSGAYDLSLDSFGRVIFTKWDHLKRDQQADADRYEKGSYRAFDFPDETSSAVRTKFPELDENGKYLADKRGVLYELFPEARSIKDPTKDPNESINNFNQFFIWQVNEDGSNEETINHAGRHEFGGSYMPPVFLDDPNLSEFLPREGVNKKMRDTIAGNAGIFQLKEDQDNPGTYLGTYALEFGREAAGRIVEFNLPPGKNPEDVIMTDYTNATLDYFPERASERLPTMTGHYRNPVRLADRSILVAHTNEYRLNEDDSTDPGTTRPRFIFRLKKMIPNPFDTDMIAGNPLTEGIVKHVRWWTDAETPKEYVGLLNETDAVEVRPRPRPSSTPLMATDPIEKAVLTEEGVDEVELQNWLKEKKLALIVSRNVTMRDKADVSQPFNLRIPGGAENIPAQGKVYDISKLQIFQGELTRSYEKQDGRRVYSRPVRNNEHHPDIEKFYSDKGKVELGLDGSMAAFVPAGRALSWQLVDPNGKPVVRERVWVSFAPGEIRTCASCHGINSTTHNKLPEPKNKPEALRNLIRNWKSLK</sequence>
<evidence type="ECO:0000313" key="3">
    <source>
        <dbReference type="Proteomes" id="UP000235584"/>
    </source>
</evidence>
<dbReference type="EMBL" id="CP025704">
    <property type="protein sequence ID" value="AUN97899.1"/>
    <property type="molecule type" value="Genomic_DNA"/>
</dbReference>
<keyword evidence="3" id="KW-1185">Reference proteome</keyword>